<dbReference type="Proteomes" id="UP000886689">
    <property type="component" value="Unassembled WGS sequence"/>
</dbReference>
<keyword evidence="1" id="KW-0732">Signal</keyword>
<comment type="caution">
    <text evidence="2">The sequence shown here is derived from an EMBL/GenBank/DDBJ whole genome shotgun (WGS) entry which is preliminary data.</text>
</comment>
<proteinExistence type="predicted"/>
<sequence>MVLLALLGSSLPALAMPIDWDPFIVCTKDFVPVSRPGGKFETVVAERVVTTCVMTTKPSIINREPKVTPVPDRVRGGIADLPCNEVPAKITTLNDKKTEFDTRISHLDAEIKNAEGGLLVLDNTSNGLRPEVRLQKTRCTTATNAYNQAVNTIAAPEIAECRQLPRADRADCVEEAKANAGLGAGNKFNAKITACNRSDDLKGKLEESEGLAQKLRSEMASWMDIRRNAHIQSAKLGRQIKMLEQNRADCLTP</sequence>
<dbReference type="AlphaFoldDB" id="A0A9D7PQ77"/>
<accession>A0A9D7PQ77</accession>
<evidence type="ECO:0000313" key="2">
    <source>
        <dbReference type="EMBL" id="MBK8522763.1"/>
    </source>
</evidence>
<evidence type="ECO:0000313" key="3">
    <source>
        <dbReference type="Proteomes" id="UP000886689"/>
    </source>
</evidence>
<name>A0A9D7PQ77_9PROT</name>
<evidence type="ECO:0008006" key="4">
    <source>
        <dbReference type="Google" id="ProtNLM"/>
    </source>
</evidence>
<dbReference type="EMBL" id="JADJUC010000001">
    <property type="protein sequence ID" value="MBK8522763.1"/>
    <property type="molecule type" value="Genomic_DNA"/>
</dbReference>
<feature type="chain" id="PRO_5039250108" description="Lysozyme inhibitor LprI N-terminal domain-containing protein" evidence="1">
    <location>
        <begin position="16"/>
        <end position="253"/>
    </location>
</feature>
<feature type="signal peptide" evidence="1">
    <location>
        <begin position="1"/>
        <end position="15"/>
    </location>
</feature>
<reference evidence="2" key="1">
    <citation type="submission" date="2020-10" db="EMBL/GenBank/DDBJ databases">
        <title>Connecting structure to function with the recovery of over 1000 high-quality activated sludge metagenome-assembled genomes encoding full-length rRNA genes using long-read sequencing.</title>
        <authorList>
            <person name="Singleton C.M."/>
            <person name="Petriglieri F."/>
            <person name="Kristensen J.M."/>
            <person name="Kirkegaard R.H."/>
            <person name="Michaelsen T.Y."/>
            <person name="Andersen M.H."/>
            <person name="Karst S.M."/>
            <person name="Dueholm M.S."/>
            <person name="Nielsen P.H."/>
            <person name="Albertsen M."/>
        </authorList>
    </citation>
    <scope>NUCLEOTIDE SEQUENCE</scope>
    <source>
        <strain evidence="2">Hirt_18-Q3-R61-65_BATAC.395</strain>
    </source>
</reference>
<gene>
    <name evidence="2" type="ORF">IPL58_00695</name>
</gene>
<evidence type="ECO:0000256" key="1">
    <source>
        <dbReference type="SAM" id="SignalP"/>
    </source>
</evidence>
<organism evidence="2 3">
    <name type="scientific">Candidatus Proximibacter danicus</name>
    <dbReference type="NCBI Taxonomy" id="2954365"/>
    <lineage>
        <taxon>Bacteria</taxon>
        <taxon>Pseudomonadati</taxon>
        <taxon>Pseudomonadota</taxon>
        <taxon>Betaproteobacteria</taxon>
        <taxon>Candidatus Proximibacter</taxon>
    </lineage>
</organism>
<protein>
    <recommendedName>
        <fullName evidence="4">Lysozyme inhibitor LprI N-terminal domain-containing protein</fullName>
    </recommendedName>
</protein>